<dbReference type="PANTHER" id="PTHR23254:SF15">
    <property type="entry name" value="POLYADENYLATE-BINDING PROTEIN-INTERACTING PROTEIN 1"/>
    <property type="match status" value="1"/>
</dbReference>
<organism evidence="6 8">
    <name type="scientific">Cephus cinctus</name>
    <name type="common">Wheat stem sawfly</name>
    <dbReference type="NCBI Taxonomy" id="211228"/>
    <lineage>
        <taxon>Eukaryota</taxon>
        <taxon>Metazoa</taxon>
        <taxon>Ecdysozoa</taxon>
        <taxon>Arthropoda</taxon>
        <taxon>Hexapoda</taxon>
        <taxon>Insecta</taxon>
        <taxon>Pterygota</taxon>
        <taxon>Neoptera</taxon>
        <taxon>Endopterygota</taxon>
        <taxon>Hymenoptera</taxon>
        <taxon>Cephoidea</taxon>
        <taxon>Cephidae</taxon>
        <taxon>Cephus</taxon>
    </lineage>
</organism>
<proteinExistence type="predicted"/>
<dbReference type="GO" id="GO:0006446">
    <property type="term" value="P:regulation of translational initiation"/>
    <property type="evidence" value="ECO:0007669"/>
    <property type="project" value="TreeGrafter"/>
</dbReference>
<feature type="region of interest" description="Disordered" evidence="4">
    <location>
        <begin position="47"/>
        <end position="100"/>
    </location>
</feature>
<gene>
    <name evidence="7 8" type="primary">LOC107270024</name>
</gene>
<dbReference type="Pfam" id="PF02854">
    <property type="entry name" value="MIF4G"/>
    <property type="match status" value="1"/>
</dbReference>
<comment type="subcellular location">
    <subcellularLocation>
        <location evidence="1">Cytoplasm</location>
    </subcellularLocation>
</comment>
<feature type="region of interest" description="Disordered" evidence="4">
    <location>
        <begin position="116"/>
        <end position="137"/>
    </location>
</feature>
<evidence type="ECO:0000256" key="4">
    <source>
        <dbReference type="SAM" id="MobiDB-lite"/>
    </source>
</evidence>
<evidence type="ECO:0000313" key="6">
    <source>
        <dbReference type="Proteomes" id="UP000694920"/>
    </source>
</evidence>
<dbReference type="InterPro" id="IPR016024">
    <property type="entry name" value="ARM-type_fold"/>
</dbReference>
<reference evidence="7 8" key="1">
    <citation type="submission" date="2025-04" db="UniProtKB">
        <authorList>
            <consortium name="RefSeq"/>
        </authorList>
    </citation>
    <scope>IDENTIFICATION</scope>
</reference>
<feature type="region of interest" description="Disordered" evidence="4">
    <location>
        <begin position="161"/>
        <end position="248"/>
    </location>
</feature>
<dbReference type="PANTHER" id="PTHR23254">
    <property type="entry name" value="EIF4G DOMAIN PROTEIN"/>
    <property type="match status" value="1"/>
</dbReference>
<feature type="compositionally biased region" description="Polar residues" evidence="4">
    <location>
        <begin position="121"/>
        <end position="137"/>
    </location>
</feature>
<dbReference type="InterPro" id="IPR051367">
    <property type="entry name" value="mRNA_TranslReg/HistoneTransl"/>
</dbReference>
<accession>A0AAJ7C230</accession>
<keyword evidence="6" id="KW-1185">Reference proteome</keyword>
<feature type="compositionally biased region" description="Low complexity" evidence="4">
    <location>
        <begin position="166"/>
        <end position="215"/>
    </location>
</feature>
<feature type="domain" description="MIF4G" evidence="5">
    <location>
        <begin position="267"/>
        <end position="466"/>
    </location>
</feature>
<dbReference type="GeneID" id="107270024"/>
<dbReference type="RefSeq" id="XP_015600116.1">
    <property type="nucleotide sequence ID" value="XM_015744630.2"/>
</dbReference>
<evidence type="ECO:0000313" key="7">
    <source>
        <dbReference type="RefSeq" id="XP_015600115.1"/>
    </source>
</evidence>
<evidence type="ECO:0000256" key="1">
    <source>
        <dbReference type="ARBA" id="ARBA00004496"/>
    </source>
</evidence>
<dbReference type="InterPro" id="IPR003890">
    <property type="entry name" value="MIF4G-like_typ-3"/>
</dbReference>
<dbReference type="RefSeq" id="XP_015600115.1">
    <property type="nucleotide sequence ID" value="XM_015744629.2"/>
</dbReference>
<evidence type="ECO:0000313" key="8">
    <source>
        <dbReference type="RefSeq" id="XP_015600116.1"/>
    </source>
</evidence>
<sequence length="567" mass="63243">MSVSCVLIGYFGKNSTLQRELDPSSSSATGLTLEGKAASDFLEISREMDPAGGVGSGDADGDRRGAGRGRGRGCWTQNTQEHQQLRRPRQAALGNQSIGSVNDMVKNSTLSVDAAEFVPKNYSNPPQGTDGSWQRPSVQNRLQLARQPGACPQTNQMMMPQRQVMHHQQQSHYGGQRQQHYPQQQHHQQQFQYQQNAEIPQQQQHQHQRYNQYSNARDYGHYDGGSGDYNNRHQQSAPGRENNDHGTDLASTLRQLDNAMRSLTLNPGRFDSLVAPLVDTISLYLENPSQAQEIIAAIIQQSINEGNFRYSGARLCTHLDTVTAPTDRVTSTVRDTLYSRCRKESEACSRAWISEEEHSPNVEKKCHGLILFLAELVAQMEPDPASELGKMLVDLISVVLKSPAPNSAKHICQALKLAGHTLERDSSNNRREVERVMRSLTDLVTNGLVDQHVGRMVHSVHQLRSSHWGRIAGHRPLPMEMNQSSTTPQAPDEPVLYGPDGNVLSPEESRFLQDLAEEAAGPEEFGEAENEDCEEQLWEEDEDDVIAAAYEEFLKLGPNKNDGRARR</sequence>
<evidence type="ECO:0000256" key="2">
    <source>
        <dbReference type="ARBA" id="ARBA00022490"/>
    </source>
</evidence>
<evidence type="ECO:0000259" key="5">
    <source>
        <dbReference type="Pfam" id="PF02854"/>
    </source>
</evidence>
<dbReference type="GO" id="GO:0003723">
    <property type="term" value="F:RNA binding"/>
    <property type="evidence" value="ECO:0007669"/>
    <property type="project" value="InterPro"/>
</dbReference>
<dbReference type="Gene3D" id="1.25.40.180">
    <property type="match status" value="1"/>
</dbReference>
<dbReference type="GO" id="GO:0008494">
    <property type="term" value="F:translation activator activity"/>
    <property type="evidence" value="ECO:0007669"/>
    <property type="project" value="TreeGrafter"/>
</dbReference>
<keyword evidence="2" id="KW-0963">Cytoplasm</keyword>
<protein>
    <submittedName>
        <fullName evidence="7 8">Polyadenylate-binding protein-interacting protein 1 isoform X1</fullName>
    </submittedName>
</protein>
<dbReference type="KEGG" id="ccin:107270024"/>
<dbReference type="Proteomes" id="UP000694920">
    <property type="component" value="Unplaced"/>
</dbReference>
<dbReference type="SUPFAM" id="SSF48371">
    <property type="entry name" value="ARM repeat"/>
    <property type="match status" value="1"/>
</dbReference>
<dbReference type="CTD" id="10605"/>
<name>A0AAJ7C230_CEPCN</name>
<evidence type="ECO:0000256" key="3">
    <source>
        <dbReference type="ARBA" id="ARBA00022845"/>
    </source>
</evidence>
<keyword evidence="3" id="KW-0810">Translation regulation</keyword>
<dbReference type="GO" id="GO:0005737">
    <property type="term" value="C:cytoplasm"/>
    <property type="evidence" value="ECO:0007669"/>
    <property type="project" value="UniProtKB-SubCell"/>
</dbReference>
<dbReference type="AlphaFoldDB" id="A0AAJ7C230"/>